<evidence type="ECO:0000313" key="10">
    <source>
        <dbReference type="Proteomes" id="UP000001514"/>
    </source>
</evidence>
<sequence>MESNRGEAERCVQIARAAIESGDKSRARKYVSIARRLRPEDLDVRELASKLGLGEEDDNRKSSGGSKGSSQRNGEHESEVKDTASSTTASSDPSPEQIEIVVRINRTVDYYEILGLGKECSEEDVRRAYRKLSLKVHPDKNKAAGAEEAFKSVSRAFQCLSNAELKERYDRYGPEEARNLAQHQHQQQGMRRRRNDFFDDHFDPDEIFQAFFFGGQGRNFQRQHFVRTPAGMARAPEGGQSINLTGIVHLVLIFLVIALTSFPMSQPSYYSLERQSPYLHELSTHNRGVPYFVKSPSFHQEHPLGSRVREQVEAQVERDYRDVLTHNCRVELNLRAWGKISETPNCKKLQAF</sequence>
<dbReference type="PROSITE" id="PS50076">
    <property type="entry name" value="DNAJ_2"/>
    <property type="match status" value="1"/>
</dbReference>
<dbReference type="Gene3D" id="1.10.287.110">
    <property type="entry name" value="DnaJ domain"/>
    <property type="match status" value="1"/>
</dbReference>
<dbReference type="InterPro" id="IPR015399">
    <property type="entry name" value="DUF1977_DnaJ-like"/>
</dbReference>
<evidence type="ECO:0000313" key="9">
    <source>
        <dbReference type="EMBL" id="EFJ37746.1"/>
    </source>
</evidence>
<dbReference type="InParanoid" id="D8QQ85"/>
<accession>D8QQ85</accession>
<dbReference type="KEGG" id="smo:SELMODRAFT_139450"/>
<dbReference type="FunCoup" id="D8QQ85">
    <property type="interactions" value="4237"/>
</dbReference>
<dbReference type="GO" id="GO:0071218">
    <property type="term" value="P:cellular response to misfolded protein"/>
    <property type="evidence" value="ECO:0000318"/>
    <property type="project" value="GO_Central"/>
</dbReference>
<comment type="subcellular location">
    <subcellularLocation>
        <location evidence="1">Endoplasmic reticulum membrane</location>
        <topology evidence="1">Single-pass membrane protein</topology>
    </subcellularLocation>
</comment>
<evidence type="ECO:0000256" key="5">
    <source>
        <dbReference type="ARBA" id="ARBA00023136"/>
    </source>
</evidence>
<evidence type="ECO:0000256" key="1">
    <source>
        <dbReference type="ARBA" id="ARBA00004389"/>
    </source>
</evidence>
<dbReference type="eggNOG" id="KOG0714">
    <property type="taxonomic scope" value="Eukaryota"/>
</dbReference>
<proteinExistence type="predicted"/>
<feature type="region of interest" description="Disordered" evidence="6">
    <location>
        <begin position="48"/>
        <end position="98"/>
    </location>
</feature>
<evidence type="ECO:0000256" key="7">
    <source>
        <dbReference type="SAM" id="Phobius"/>
    </source>
</evidence>
<dbReference type="EMBL" id="GL377565">
    <property type="protein sequence ID" value="EFJ37746.1"/>
    <property type="molecule type" value="Genomic_DNA"/>
</dbReference>
<keyword evidence="10" id="KW-1185">Reference proteome</keyword>
<dbReference type="OMA" id="ARSREHN"/>
<feature type="domain" description="J" evidence="8">
    <location>
        <begin position="109"/>
        <end position="173"/>
    </location>
</feature>
<dbReference type="InterPro" id="IPR036869">
    <property type="entry name" value="J_dom_sf"/>
</dbReference>
<dbReference type="Gramene" id="EFJ37746">
    <property type="protein sequence ID" value="EFJ37746"/>
    <property type="gene ID" value="SELMODRAFT_139450"/>
</dbReference>
<feature type="compositionally biased region" description="Basic and acidic residues" evidence="6">
    <location>
        <begin position="73"/>
        <end position="82"/>
    </location>
</feature>
<dbReference type="SUPFAM" id="SSF46565">
    <property type="entry name" value="Chaperone J-domain"/>
    <property type="match status" value="1"/>
</dbReference>
<organism evidence="10">
    <name type="scientific">Selaginella moellendorffii</name>
    <name type="common">Spikemoss</name>
    <dbReference type="NCBI Taxonomy" id="88036"/>
    <lineage>
        <taxon>Eukaryota</taxon>
        <taxon>Viridiplantae</taxon>
        <taxon>Streptophyta</taxon>
        <taxon>Embryophyta</taxon>
        <taxon>Tracheophyta</taxon>
        <taxon>Lycopodiopsida</taxon>
        <taxon>Selaginellales</taxon>
        <taxon>Selaginellaceae</taxon>
        <taxon>Selaginella</taxon>
    </lineage>
</organism>
<keyword evidence="5 7" id="KW-0472">Membrane</keyword>
<evidence type="ECO:0000256" key="3">
    <source>
        <dbReference type="ARBA" id="ARBA00022824"/>
    </source>
</evidence>
<reference evidence="9 10" key="1">
    <citation type="journal article" date="2011" name="Science">
        <title>The Selaginella genome identifies genetic changes associated with the evolution of vascular plants.</title>
        <authorList>
            <person name="Banks J.A."/>
            <person name="Nishiyama T."/>
            <person name="Hasebe M."/>
            <person name="Bowman J.L."/>
            <person name="Gribskov M."/>
            <person name="dePamphilis C."/>
            <person name="Albert V.A."/>
            <person name="Aono N."/>
            <person name="Aoyama T."/>
            <person name="Ambrose B.A."/>
            <person name="Ashton N.W."/>
            <person name="Axtell M.J."/>
            <person name="Barker E."/>
            <person name="Barker M.S."/>
            <person name="Bennetzen J.L."/>
            <person name="Bonawitz N.D."/>
            <person name="Chapple C."/>
            <person name="Cheng C."/>
            <person name="Correa L.G."/>
            <person name="Dacre M."/>
            <person name="DeBarry J."/>
            <person name="Dreyer I."/>
            <person name="Elias M."/>
            <person name="Engstrom E.M."/>
            <person name="Estelle M."/>
            <person name="Feng L."/>
            <person name="Finet C."/>
            <person name="Floyd S.K."/>
            <person name="Frommer W.B."/>
            <person name="Fujita T."/>
            <person name="Gramzow L."/>
            <person name="Gutensohn M."/>
            <person name="Harholt J."/>
            <person name="Hattori M."/>
            <person name="Heyl A."/>
            <person name="Hirai T."/>
            <person name="Hiwatashi Y."/>
            <person name="Ishikawa M."/>
            <person name="Iwata M."/>
            <person name="Karol K.G."/>
            <person name="Koehler B."/>
            <person name="Kolukisaoglu U."/>
            <person name="Kubo M."/>
            <person name="Kurata T."/>
            <person name="Lalonde S."/>
            <person name="Li K."/>
            <person name="Li Y."/>
            <person name="Litt A."/>
            <person name="Lyons E."/>
            <person name="Manning G."/>
            <person name="Maruyama T."/>
            <person name="Michael T.P."/>
            <person name="Mikami K."/>
            <person name="Miyazaki S."/>
            <person name="Morinaga S."/>
            <person name="Murata T."/>
            <person name="Mueller-Roeber B."/>
            <person name="Nelson D.R."/>
            <person name="Obara M."/>
            <person name="Oguri Y."/>
            <person name="Olmstead R.G."/>
            <person name="Onodera N."/>
            <person name="Petersen B.L."/>
            <person name="Pils B."/>
            <person name="Prigge M."/>
            <person name="Rensing S.A."/>
            <person name="Riano-Pachon D.M."/>
            <person name="Roberts A.W."/>
            <person name="Sato Y."/>
            <person name="Scheller H.V."/>
            <person name="Schulz B."/>
            <person name="Schulz C."/>
            <person name="Shakirov E.V."/>
            <person name="Shibagaki N."/>
            <person name="Shinohara N."/>
            <person name="Shippen D.E."/>
            <person name="Soerensen I."/>
            <person name="Sotooka R."/>
            <person name="Sugimoto N."/>
            <person name="Sugita M."/>
            <person name="Sumikawa N."/>
            <person name="Tanurdzic M."/>
            <person name="Theissen G."/>
            <person name="Ulvskov P."/>
            <person name="Wakazuki S."/>
            <person name="Weng J.K."/>
            <person name="Willats W.W."/>
            <person name="Wipf D."/>
            <person name="Wolf P.G."/>
            <person name="Yang L."/>
            <person name="Zimmer A.D."/>
            <person name="Zhu Q."/>
            <person name="Mitros T."/>
            <person name="Hellsten U."/>
            <person name="Loque D."/>
            <person name="Otillar R."/>
            <person name="Salamov A."/>
            <person name="Schmutz J."/>
            <person name="Shapiro H."/>
            <person name="Lindquist E."/>
            <person name="Lucas S."/>
            <person name="Rokhsar D."/>
            <person name="Grigoriev I.V."/>
        </authorList>
    </citation>
    <scope>NUCLEOTIDE SEQUENCE [LARGE SCALE GENOMIC DNA]</scope>
</reference>
<keyword evidence="4 7" id="KW-1133">Transmembrane helix</keyword>
<dbReference type="PROSITE" id="PS00636">
    <property type="entry name" value="DNAJ_1"/>
    <property type="match status" value="1"/>
</dbReference>
<dbReference type="Proteomes" id="UP000001514">
    <property type="component" value="Unassembled WGS sequence"/>
</dbReference>
<name>D8QQ85_SELML</name>
<dbReference type="CDD" id="cd06257">
    <property type="entry name" value="DnaJ"/>
    <property type="match status" value="1"/>
</dbReference>
<feature type="compositionally biased region" description="Low complexity" evidence="6">
    <location>
        <begin position="83"/>
        <end position="95"/>
    </location>
</feature>
<dbReference type="STRING" id="88036.D8QQ85"/>
<dbReference type="GO" id="GO:0005789">
    <property type="term" value="C:endoplasmic reticulum membrane"/>
    <property type="evidence" value="ECO:0000318"/>
    <property type="project" value="GO_Central"/>
</dbReference>
<dbReference type="PANTHER" id="PTHR43908:SF3">
    <property type="entry name" value="AT29763P-RELATED"/>
    <property type="match status" value="1"/>
</dbReference>
<evidence type="ECO:0000256" key="2">
    <source>
        <dbReference type="ARBA" id="ARBA00022692"/>
    </source>
</evidence>
<keyword evidence="2 7" id="KW-0812">Transmembrane</keyword>
<dbReference type="Pfam" id="PF00226">
    <property type="entry name" value="DnaJ"/>
    <property type="match status" value="1"/>
</dbReference>
<evidence type="ECO:0000256" key="6">
    <source>
        <dbReference type="SAM" id="MobiDB-lite"/>
    </source>
</evidence>
<gene>
    <name evidence="9" type="ORF">SELMODRAFT_139450</name>
</gene>
<dbReference type="HOGENOM" id="CLU_043579_4_0_1"/>
<dbReference type="AlphaFoldDB" id="D8QQ85"/>
<dbReference type="Pfam" id="PF09320">
    <property type="entry name" value="DUF1977"/>
    <property type="match status" value="1"/>
</dbReference>
<dbReference type="PANTHER" id="PTHR43908">
    <property type="entry name" value="AT29763P-RELATED"/>
    <property type="match status" value="1"/>
</dbReference>
<dbReference type="OrthoDB" id="10250354at2759"/>
<dbReference type="PRINTS" id="PR00625">
    <property type="entry name" value="JDOMAIN"/>
</dbReference>
<evidence type="ECO:0000259" key="8">
    <source>
        <dbReference type="PROSITE" id="PS50076"/>
    </source>
</evidence>
<keyword evidence="3" id="KW-0256">Endoplasmic reticulum</keyword>
<dbReference type="GO" id="GO:0030544">
    <property type="term" value="F:Hsp70 protein binding"/>
    <property type="evidence" value="ECO:0000318"/>
    <property type="project" value="GO_Central"/>
</dbReference>
<dbReference type="InterPro" id="IPR018253">
    <property type="entry name" value="DnaJ_domain_CS"/>
</dbReference>
<dbReference type="InterPro" id="IPR001623">
    <property type="entry name" value="DnaJ_domain"/>
</dbReference>
<dbReference type="SMART" id="SM00271">
    <property type="entry name" value="DnaJ"/>
    <property type="match status" value="1"/>
</dbReference>
<feature type="transmembrane region" description="Helical" evidence="7">
    <location>
        <begin position="242"/>
        <end position="262"/>
    </location>
</feature>
<evidence type="ECO:0000256" key="4">
    <source>
        <dbReference type="ARBA" id="ARBA00022989"/>
    </source>
</evidence>
<dbReference type="InterPro" id="IPR051100">
    <property type="entry name" value="DnaJ_subfamily_B/C"/>
</dbReference>
<protein>
    <recommendedName>
        <fullName evidence="8">J domain-containing protein</fullName>
    </recommendedName>
</protein>